<reference evidence="7 8" key="1">
    <citation type="journal article" date="2019" name="Int. J. Syst. Evol. Microbiol.">
        <title>The Global Catalogue of Microorganisms (GCM) 10K type strain sequencing project: providing services to taxonomists for standard genome sequencing and annotation.</title>
        <authorList>
            <consortium name="The Broad Institute Genomics Platform"/>
            <consortium name="The Broad Institute Genome Sequencing Center for Infectious Disease"/>
            <person name="Wu L."/>
            <person name="Ma J."/>
        </authorList>
    </citation>
    <scope>NUCLEOTIDE SEQUENCE [LARGE SCALE GENOMIC DNA]</scope>
    <source>
        <strain evidence="7 8">CGMCC 1.12285</strain>
    </source>
</reference>
<dbReference type="InterPro" id="IPR001650">
    <property type="entry name" value="Helicase_C-like"/>
</dbReference>
<dbReference type="Proteomes" id="UP001597111">
    <property type="component" value="Unassembled WGS sequence"/>
</dbReference>
<keyword evidence="3 7" id="KW-0347">Helicase</keyword>
<comment type="caution">
    <text evidence="7">The sequence shown here is derived from an EMBL/GenBank/DDBJ whole genome shotgun (WGS) entry which is preliminary data.</text>
</comment>
<dbReference type="Pfam" id="PF00271">
    <property type="entry name" value="Helicase_C"/>
    <property type="match status" value="1"/>
</dbReference>
<dbReference type="PANTHER" id="PTHR11274">
    <property type="entry name" value="RAD25/XP-B DNA REPAIR HELICASE"/>
    <property type="match status" value="1"/>
</dbReference>
<dbReference type="GO" id="GO:0005524">
    <property type="term" value="F:ATP binding"/>
    <property type="evidence" value="ECO:0007669"/>
    <property type="project" value="UniProtKB-KW"/>
</dbReference>
<name>A0ABD6B9U1_9EURY</name>
<dbReference type="SMART" id="SM00487">
    <property type="entry name" value="DEXDc"/>
    <property type="match status" value="1"/>
</dbReference>
<dbReference type="GO" id="GO:0016787">
    <property type="term" value="F:hydrolase activity"/>
    <property type="evidence" value="ECO:0007669"/>
    <property type="project" value="UniProtKB-KW"/>
</dbReference>
<protein>
    <submittedName>
        <fullName evidence="7">DEAD/DEAH box helicase family protein</fullName>
    </submittedName>
</protein>
<keyword evidence="8" id="KW-1185">Reference proteome</keyword>
<dbReference type="RefSeq" id="WP_379730375.1">
    <property type="nucleotide sequence ID" value="NZ_JBHSWZ010000002.1"/>
</dbReference>
<proteinExistence type="predicted"/>
<evidence type="ECO:0000313" key="7">
    <source>
        <dbReference type="EMBL" id="MFD1527706.1"/>
    </source>
</evidence>
<dbReference type="GO" id="GO:0004386">
    <property type="term" value="F:helicase activity"/>
    <property type="evidence" value="ECO:0007669"/>
    <property type="project" value="UniProtKB-KW"/>
</dbReference>
<dbReference type="PROSITE" id="PS51194">
    <property type="entry name" value="HELICASE_CTER"/>
    <property type="match status" value="1"/>
</dbReference>
<keyword evidence="1" id="KW-0547">Nucleotide-binding</keyword>
<dbReference type="Gene3D" id="3.40.50.300">
    <property type="entry name" value="P-loop containing nucleotide triphosphate hydrolases"/>
    <property type="match status" value="2"/>
</dbReference>
<feature type="domain" description="Helicase C-terminal" evidence="6">
    <location>
        <begin position="288"/>
        <end position="463"/>
    </location>
</feature>
<accession>A0ABD6B9U1</accession>
<dbReference type="SUPFAM" id="SSF52540">
    <property type="entry name" value="P-loop containing nucleoside triphosphate hydrolases"/>
    <property type="match status" value="1"/>
</dbReference>
<gene>
    <name evidence="7" type="ORF">ACFR9S_15610</name>
</gene>
<evidence type="ECO:0000313" key="8">
    <source>
        <dbReference type="Proteomes" id="UP001597111"/>
    </source>
</evidence>
<evidence type="ECO:0000256" key="4">
    <source>
        <dbReference type="ARBA" id="ARBA00022840"/>
    </source>
</evidence>
<dbReference type="SMART" id="SM00490">
    <property type="entry name" value="HELICc"/>
    <property type="match status" value="1"/>
</dbReference>
<dbReference type="InterPro" id="IPR027417">
    <property type="entry name" value="P-loop_NTPase"/>
</dbReference>
<keyword evidence="2" id="KW-0378">Hydrolase</keyword>
<dbReference type="Pfam" id="PF04851">
    <property type="entry name" value="ResIII"/>
    <property type="match status" value="1"/>
</dbReference>
<keyword evidence="4" id="KW-0067">ATP-binding</keyword>
<dbReference type="GO" id="GO:0140097">
    <property type="term" value="F:catalytic activity, acting on DNA"/>
    <property type="evidence" value="ECO:0007669"/>
    <property type="project" value="UniProtKB-ARBA"/>
</dbReference>
<evidence type="ECO:0000259" key="5">
    <source>
        <dbReference type="PROSITE" id="PS51192"/>
    </source>
</evidence>
<feature type="domain" description="Helicase ATP-binding" evidence="5">
    <location>
        <begin position="22"/>
        <end position="192"/>
    </location>
</feature>
<dbReference type="InterPro" id="IPR006935">
    <property type="entry name" value="Helicase/UvrB_N"/>
</dbReference>
<dbReference type="PROSITE" id="PS51192">
    <property type="entry name" value="HELICASE_ATP_BIND_1"/>
    <property type="match status" value="1"/>
</dbReference>
<dbReference type="InterPro" id="IPR014001">
    <property type="entry name" value="Helicase_ATP-bd"/>
</dbReference>
<dbReference type="AlphaFoldDB" id="A0ABD6B9U1"/>
<evidence type="ECO:0000256" key="3">
    <source>
        <dbReference type="ARBA" id="ARBA00022806"/>
    </source>
</evidence>
<organism evidence="7 8">
    <name type="scientific">Halolamina salina</name>
    <dbReference type="NCBI Taxonomy" id="1220023"/>
    <lineage>
        <taxon>Archaea</taxon>
        <taxon>Methanobacteriati</taxon>
        <taxon>Methanobacteriota</taxon>
        <taxon>Stenosarchaea group</taxon>
        <taxon>Halobacteria</taxon>
        <taxon>Halobacteriales</taxon>
        <taxon>Haloferacaceae</taxon>
    </lineage>
</organism>
<dbReference type="InterPro" id="IPR050615">
    <property type="entry name" value="ATP-dep_DNA_Helicase"/>
</dbReference>
<dbReference type="EMBL" id="JBHUDH010000254">
    <property type="protein sequence ID" value="MFD1527706.1"/>
    <property type="molecule type" value="Genomic_DNA"/>
</dbReference>
<evidence type="ECO:0000256" key="1">
    <source>
        <dbReference type="ARBA" id="ARBA00022741"/>
    </source>
</evidence>
<dbReference type="PANTHER" id="PTHR11274:SF0">
    <property type="entry name" value="GENERAL TRANSCRIPTION AND DNA REPAIR FACTOR IIH HELICASE SUBUNIT XPB"/>
    <property type="match status" value="1"/>
</dbReference>
<evidence type="ECO:0000256" key="2">
    <source>
        <dbReference type="ARBA" id="ARBA00022801"/>
    </source>
</evidence>
<sequence>MTSEFTRPDWVEERPYQSRAVEQWVDGNAQGILKMATGTGKTITSLLAAEHVSNVFDGNIALIVAVPYQHLVEQWAEDVREFGADPILAYKSRNYWQEPFQQQALAFNTGARETFTVITTHNTFATEAFQSELSRISQANQMLIADEVHHMGAPHLKSALPDQIPMRMGLSATPERWYDEEGTEALNQYFSGGVVYEYSLAEAIENGALCEYYYIPHIVELTDEEALEYEELSSKIGRLASRIDDDLGDADLQSNYKLKQALFKRARLLGTAEGKLERLSRLVPEQGDVHHMLVYCGDGSVERESSGRTKRHVDATVELLRKDLGVRAKRFTAEEDQNEREELLAEFERGDLEALVAIRCLDEGVDVPATETAYILASSSNPRQFVQRRGRILRPHKNKEFAVVHDFIVSPPQRLADGDGPVFSAERSLVRKELERVMMFAESARNHPDADVDGIPTSEASLQDLKRRFNLLDL</sequence>
<evidence type="ECO:0000259" key="6">
    <source>
        <dbReference type="PROSITE" id="PS51194"/>
    </source>
</evidence>